<name>A0AAU8EI65_9CAUD</name>
<evidence type="ECO:0000313" key="1">
    <source>
        <dbReference type="EMBL" id="XCH00472.1"/>
    </source>
</evidence>
<proteinExistence type="predicted"/>
<evidence type="ECO:0008006" key="2">
    <source>
        <dbReference type="Google" id="ProtNLM"/>
    </source>
</evidence>
<sequence>MKDCYRPRFGVAGAVLYKGQSNAMKPKELQKHLKSEGFVFYRSTGKHNIYVHEVSGKKLSTSKTPSDKYAWKQVIRDIKKYKLAEV</sequence>
<reference evidence="1" key="1">
    <citation type="submission" date="2024-05" db="EMBL/GenBank/DDBJ databases">
        <authorList>
            <person name="Su C."/>
        </authorList>
    </citation>
    <scope>NUCLEOTIDE SEQUENCE</scope>
</reference>
<organism evidence="1">
    <name type="scientific">Synechococcus phage QB2</name>
    <dbReference type="NCBI Taxonomy" id="3159453"/>
    <lineage>
        <taxon>Viruses</taxon>
        <taxon>Duplodnaviria</taxon>
        <taxon>Heunggongvirae</taxon>
        <taxon>Uroviricota</taxon>
        <taxon>Caudoviricetes</taxon>
        <taxon>Pantevenvirales</taxon>
        <taxon>Kyanoviridae</taxon>
    </lineage>
</organism>
<protein>
    <recommendedName>
        <fullName evidence="2">Type II toxin-antitoxin system HicA family toxin</fullName>
    </recommendedName>
</protein>
<dbReference type="SUPFAM" id="SSF54786">
    <property type="entry name" value="YcfA/nrd intein domain"/>
    <property type="match status" value="1"/>
</dbReference>
<dbReference type="Gene3D" id="3.30.920.30">
    <property type="entry name" value="Hypothetical protein"/>
    <property type="match status" value="1"/>
</dbReference>
<accession>A0AAU8EI65</accession>
<dbReference type="EMBL" id="PP861117">
    <property type="protein sequence ID" value="XCH00472.1"/>
    <property type="molecule type" value="Genomic_DNA"/>
</dbReference>
<dbReference type="InterPro" id="IPR038570">
    <property type="entry name" value="HicA_sf"/>
</dbReference>